<comment type="caution">
    <text evidence="1">The sequence shown here is derived from an EMBL/GenBank/DDBJ whole genome shotgun (WGS) entry which is preliminary data.</text>
</comment>
<protein>
    <submittedName>
        <fullName evidence="1">Ribonuclease H-like domain-containing protein</fullName>
    </submittedName>
</protein>
<proteinExistence type="predicted"/>
<feature type="non-terminal residue" evidence="1">
    <location>
        <position position="255"/>
    </location>
</feature>
<dbReference type="PANTHER" id="PTHR11439">
    <property type="entry name" value="GAG-POL-RELATED RETROTRANSPOSON"/>
    <property type="match status" value="1"/>
</dbReference>
<organism evidence="1">
    <name type="scientific">Tanacetum cinerariifolium</name>
    <name type="common">Dalmatian daisy</name>
    <name type="synonym">Chrysanthemum cinerariifolium</name>
    <dbReference type="NCBI Taxonomy" id="118510"/>
    <lineage>
        <taxon>Eukaryota</taxon>
        <taxon>Viridiplantae</taxon>
        <taxon>Streptophyta</taxon>
        <taxon>Embryophyta</taxon>
        <taxon>Tracheophyta</taxon>
        <taxon>Spermatophyta</taxon>
        <taxon>Magnoliopsida</taxon>
        <taxon>eudicotyledons</taxon>
        <taxon>Gunneridae</taxon>
        <taxon>Pentapetalae</taxon>
        <taxon>asterids</taxon>
        <taxon>campanulids</taxon>
        <taxon>Asterales</taxon>
        <taxon>Asteraceae</taxon>
        <taxon>Asteroideae</taxon>
        <taxon>Anthemideae</taxon>
        <taxon>Anthemidinae</taxon>
        <taxon>Tanacetum</taxon>
    </lineage>
</organism>
<dbReference type="PANTHER" id="PTHR11439:SF524">
    <property type="entry name" value="RNA-DIRECTED DNA POLYMERASE, PROTEIN KINASE RLK-PELLE-DLSV FAMILY"/>
    <property type="match status" value="1"/>
</dbReference>
<reference evidence="1" key="1">
    <citation type="journal article" date="2019" name="Sci. Rep.">
        <title>Draft genome of Tanacetum cinerariifolium, the natural source of mosquito coil.</title>
        <authorList>
            <person name="Yamashiro T."/>
            <person name="Shiraishi A."/>
            <person name="Satake H."/>
            <person name="Nakayama K."/>
        </authorList>
    </citation>
    <scope>NUCLEOTIDE SEQUENCE</scope>
</reference>
<dbReference type="AlphaFoldDB" id="A0A699JXP9"/>
<gene>
    <name evidence="1" type="ORF">Tci_631921</name>
</gene>
<evidence type="ECO:0000313" key="1">
    <source>
        <dbReference type="EMBL" id="GFA59949.1"/>
    </source>
</evidence>
<dbReference type="CDD" id="cd09272">
    <property type="entry name" value="RNase_HI_RT_Ty1"/>
    <property type="match status" value="1"/>
</dbReference>
<dbReference type="EMBL" id="BKCJ010452728">
    <property type="protein sequence ID" value="GFA59949.1"/>
    <property type="molecule type" value="Genomic_DNA"/>
</dbReference>
<sequence>MPKLAPLSPILVFMDEYNAFVKNSTWVLVSKPPNVNVVQSKRLFGHEYHADGLSSRYEAPLVANGRSQQFATFPRRFICISHRYLRMLDFPIIFVGYRGDLNYFLRISVRCDFTCMFLSQNKYLLELLDKAPMATCNSTRTLVDTESKLGSDGDPVSDPTISKSSLMVLQAATYIVQNSRSSVEAEYRGVANVVAKTAWLHNLFRELHKPLLFVTLVYCNNVNAIYLTVNPVQHQQTKHIEIDMHFVHDIVARGQ</sequence>
<name>A0A699JXP9_TANCI</name>
<accession>A0A699JXP9</accession>